<name>A0A451AUZ3_9GAMM</name>
<sequence length="166" mass="16759">MSIKQALSYILRHFWLWPLVFYLRPLETIQRLEKIGTAEDLMEFITALLGGAWWGALLGIALWAMTGNPHAIWVLAVAVAVAIAVAVAFAFAGAIAIAIAIAVAVAVAVAGAIAVAIAGAVAIAVVVAGAGAGAGAGAVAFAGAVVGVAIGLGLPEIAANIRFFRF</sequence>
<feature type="transmembrane region" description="Helical" evidence="1">
    <location>
        <begin position="99"/>
        <end position="128"/>
    </location>
</feature>
<keyword evidence="1" id="KW-0472">Membrane</keyword>
<feature type="transmembrane region" description="Helical" evidence="1">
    <location>
        <begin position="44"/>
        <end position="65"/>
    </location>
</feature>
<proteinExistence type="predicted"/>
<dbReference type="EMBL" id="CAADFV010000209">
    <property type="protein sequence ID" value="VFK69717.1"/>
    <property type="molecule type" value="Genomic_DNA"/>
</dbReference>
<reference evidence="2" key="1">
    <citation type="submission" date="2019-02" db="EMBL/GenBank/DDBJ databases">
        <authorList>
            <person name="Gruber-Vodicka R. H."/>
            <person name="Seah K. B. B."/>
        </authorList>
    </citation>
    <scope>NUCLEOTIDE SEQUENCE</scope>
    <source>
        <strain evidence="2">BECK_BY2</strain>
    </source>
</reference>
<keyword evidence="1" id="KW-0812">Transmembrane</keyword>
<evidence type="ECO:0000313" key="2">
    <source>
        <dbReference type="EMBL" id="VFK69717.1"/>
    </source>
</evidence>
<feature type="transmembrane region" description="Helical" evidence="1">
    <location>
        <begin position="71"/>
        <end position="92"/>
    </location>
</feature>
<feature type="transmembrane region" description="Helical" evidence="1">
    <location>
        <begin position="134"/>
        <end position="155"/>
    </location>
</feature>
<gene>
    <name evidence="2" type="ORF">BECKTUN1418E_GA0071001_12092</name>
</gene>
<protein>
    <submittedName>
        <fullName evidence="2">Uncharacterized protein</fullName>
    </submittedName>
</protein>
<keyword evidence="1" id="KW-1133">Transmembrane helix</keyword>
<organism evidence="2">
    <name type="scientific">Candidatus Kentrum sp. TUN</name>
    <dbReference type="NCBI Taxonomy" id="2126343"/>
    <lineage>
        <taxon>Bacteria</taxon>
        <taxon>Pseudomonadati</taxon>
        <taxon>Pseudomonadota</taxon>
        <taxon>Gammaproteobacteria</taxon>
        <taxon>Candidatus Kentrum</taxon>
    </lineage>
</organism>
<dbReference type="AlphaFoldDB" id="A0A451AUZ3"/>
<accession>A0A451AUZ3</accession>
<evidence type="ECO:0000256" key="1">
    <source>
        <dbReference type="SAM" id="Phobius"/>
    </source>
</evidence>